<dbReference type="EC" id="3.1.-.-" evidence="10"/>
<dbReference type="GO" id="GO:0046872">
    <property type="term" value="F:metal ion binding"/>
    <property type="evidence" value="ECO:0007669"/>
    <property type="project" value="UniProtKB-UniRule"/>
</dbReference>
<evidence type="ECO:0000256" key="10">
    <source>
        <dbReference type="HAMAP-Rule" id="MF_01470"/>
    </source>
</evidence>
<dbReference type="PANTHER" id="PTHR34353:SF2">
    <property type="entry name" value="CRISPR-ASSOCIATED ENDONUCLEASE CAS1 1"/>
    <property type="match status" value="1"/>
</dbReference>
<dbReference type="GO" id="GO:0004520">
    <property type="term" value="F:DNA endonuclease activity"/>
    <property type="evidence" value="ECO:0007669"/>
    <property type="project" value="InterPro"/>
</dbReference>
<feature type="binding site" evidence="10">
    <location>
        <position position="250"/>
    </location>
    <ligand>
        <name>Mn(2+)</name>
        <dbReference type="ChEBI" id="CHEBI:29035"/>
    </ligand>
</feature>
<evidence type="ECO:0000256" key="5">
    <source>
        <dbReference type="ARBA" id="ARBA00022842"/>
    </source>
</evidence>
<evidence type="ECO:0000313" key="11">
    <source>
        <dbReference type="EMBL" id="BAV59384.1"/>
    </source>
</evidence>
<keyword evidence="1 10" id="KW-0540">Nuclease</keyword>
<dbReference type="CDD" id="cd09721">
    <property type="entry name" value="Cas1_I-C"/>
    <property type="match status" value="1"/>
</dbReference>
<comment type="similarity">
    <text evidence="10">Belongs to the CRISPR-associated endonuclease Cas1 family.</text>
</comment>
<dbReference type="GO" id="GO:0051607">
    <property type="term" value="P:defense response to virus"/>
    <property type="evidence" value="ECO:0007669"/>
    <property type="project" value="UniProtKB-UniRule"/>
</dbReference>
<evidence type="ECO:0000256" key="6">
    <source>
        <dbReference type="ARBA" id="ARBA00023118"/>
    </source>
</evidence>
<dbReference type="InterPro" id="IPR019856">
    <property type="entry name" value="CRISPR-assoc_Cas1_DVULG"/>
</dbReference>
<evidence type="ECO:0000256" key="8">
    <source>
        <dbReference type="ARBA" id="ARBA00023211"/>
    </source>
</evidence>
<protein>
    <recommendedName>
        <fullName evidence="10">CRISPR-associated endonuclease Cas1</fullName>
        <ecNumber evidence="10">3.1.-.-</ecNumber>
    </recommendedName>
</protein>
<dbReference type="InterPro" id="IPR042211">
    <property type="entry name" value="CRISPR-assoc_Cas1_N"/>
</dbReference>
<dbReference type="Gene3D" id="1.20.120.920">
    <property type="entry name" value="CRISPR-associated endonuclease Cas1, C-terminal domain"/>
    <property type="match status" value="1"/>
</dbReference>
<organism evidence="11">
    <name type="scientific">Endomicrobium trichonymphae</name>
    <dbReference type="NCBI Taxonomy" id="1408204"/>
    <lineage>
        <taxon>Bacteria</taxon>
        <taxon>Pseudomonadati</taxon>
        <taxon>Elusimicrobiota</taxon>
        <taxon>Endomicrobiia</taxon>
        <taxon>Endomicrobiales</taxon>
        <taxon>Endomicrobiaceae</taxon>
        <taxon>Candidatus Endomicrobiellum</taxon>
    </lineage>
</organism>
<dbReference type="NCBIfam" id="TIGR03640">
    <property type="entry name" value="cas1_DVULG"/>
    <property type="match status" value="1"/>
</dbReference>
<dbReference type="GO" id="GO:0003677">
    <property type="term" value="F:DNA binding"/>
    <property type="evidence" value="ECO:0007669"/>
    <property type="project" value="UniProtKB-KW"/>
</dbReference>
<evidence type="ECO:0000256" key="2">
    <source>
        <dbReference type="ARBA" id="ARBA00022723"/>
    </source>
</evidence>
<dbReference type="InterPro" id="IPR042206">
    <property type="entry name" value="CRISPR-assoc_Cas1_C"/>
</dbReference>
<keyword evidence="6 10" id="KW-0051">Antiviral defense</keyword>
<dbReference type="AlphaFoldDB" id="A0A1C9ZTB5"/>
<comment type="cofactor">
    <cofactor evidence="10">
        <name>Mg(2+)</name>
        <dbReference type="ChEBI" id="CHEBI:18420"/>
    </cofactor>
    <cofactor evidence="10">
        <name>Mn(2+)</name>
        <dbReference type="ChEBI" id="CHEBI:29035"/>
    </cofactor>
</comment>
<keyword evidence="4 10" id="KW-0378">Hydrolase</keyword>
<accession>A0A1C9ZTB5</accession>
<proteinExistence type="inferred from homology"/>
<feature type="binding site" evidence="10">
    <location>
        <position position="235"/>
    </location>
    <ligand>
        <name>Mn(2+)</name>
        <dbReference type="ChEBI" id="CHEBI:29035"/>
    </ligand>
</feature>
<keyword evidence="2 10" id="KW-0479">Metal-binding</keyword>
<dbReference type="Pfam" id="PF01867">
    <property type="entry name" value="Cas_Cas1"/>
    <property type="match status" value="1"/>
</dbReference>
<keyword evidence="7 10" id="KW-0238">DNA-binding</keyword>
<keyword evidence="8 10" id="KW-0464">Manganese</keyword>
<feature type="binding site" evidence="10">
    <location>
        <position position="167"/>
    </location>
    <ligand>
        <name>Mn(2+)</name>
        <dbReference type="ChEBI" id="CHEBI:29035"/>
    </ligand>
</feature>
<evidence type="ECO:0000256" key="3">
    <source>
        <dbReference type="ARBA" id="ARBA00022759"/>
    </source>
</evidence>
<evidence type="ECO:0000256" key="9">
    <source>
        <dbReference type="ARBA" id="ARBA00038592"/>
    </source>
</evidence>
<dbReference type="InterPro" id="IPR002729">
    <property type="entry name" value="CRISPR-assoc_Cas1"/>
</dbReference>
<dbReference type="InterPro" id="IPR050646">
    <property type="entry name" value="Cas1"/>
</dbReference>
<dbReference type="GO" id="GO:0016787">
    <property type="term" value="F:hydrolase activity"/>
    <property type="evidence" value="ECO:0007669"/>
    <property type="project" value="UniProtKB-KW"/>
</dbReference>
<comment type="function">
    <text evidence="10">CRISPR (clustered regularly interspaced short palindromic repeat), is an adaptive immune system that provides protection against mobile genetic elements (viruses, transposable elements and conjugative plasmids). CRISPR clusters contain spacers, sequences complementary to antecedent mobile elements, and target invading nucleic acids. CRISPR clusters are transcribed and processed into CRISPR RNA (crRNA). Acts as a dsDNA endonuclease. Involved in the integration of spacer DNA into the CRISPR cassette.</text>
</comment>
<evidence type="ECO:0000256" key="1">
    <source>
        <dbReference type="ARBA" id="ARBA00022722"/>
    </source>
</evidence>
<dbReference type="NCBIfam" id="TIGR00287">
    <property type="entry name" value="cas1"/>
    <property type="match status" value="1"/>
</dbReference>
<dbReference type="Gene3D" id="3.100.10.20">
    <property type="entry name" value="CRISPR-associated endonuclease Cas1, N-terminal domain"/>
    <property type="match status" value="1"/>
</dbReference>
<dbReference type="HAMAP" id="MF_01470">
    <property type="entry name" value="Cas1"/>
    <property type="match status" value="1"/>
</dbReference>
<keyword evidence="3 10" id="KW-0255">Endonuclease</keyword>
<keyword evidence="5 10" id="KW-0460">Magnesium</keyword>
<reference evidence="11" key="1">
    <citation type="journal article" date="2016" name="Genome Biol. Evol.">
        <title>Comparison of intracellular "Ca. Endomicrobium trichonymphae" genomovars illuminates the requirement and decay of defense systems against foreign DNA.</title>
        <authorList>
            <person name="Izawa K."/>
            <person name="Kuwahara H."/>
            <person name="Kihara K."/>
            <person name="Yuki M."/>
            <person name="Lo N."/>
            <person name="Ito T."/>
            <person name="Ohkuma M."/>
            <person name="Hongoh Y."/>
        </authorList>
    </citation>
    <scope>NUCLEOTIDE SEQUENCE</scope>
    <source>
        <strain evidence="11">HsTcC-EM16</strain>
    </source>
</reference>
<evidence type="ECO:0000256" key="7">
    <source>
        <dbReference type="ARBA" id="ARBA00023125"/>
    </source>
</evidence>
<sequence>MKKLFSTLYVSTQGVYISKERENIVVSLQSRELFRAPIHLINSVVCFGNIMCSPFLLGLCAENDVSISYFTEYGRFIAKVQSPVSGNVLLRKQQYKYSDDGKFCLETAQSVLLGKLNNSRTVINRALRDHEDKISDSDKLRQISDSLRRTIDNVFNAENIDVLRGMEGDAAVSYFSVFNKLILNHKEKFFMTGRNRRPPKDRINCLLSFVYTLLVHDVSSALEGIGLDPQVGFLHKDRPGRPSLALDIMEEFRSVIADRLVLTLINLSQVDADGFSESPSGGVIMDDENRKIIIDAYRKRKEEEIFHPFFKENIHIGLLYHAQALLFARYIRGDIDAYPPFIWK</sequence>
<gene>
    <name evidence="10" type="primary">cas1</name>
</gene>
<dbReference type="PANTHER" id="PTHR34353">
    <property type="entry name" value="CRISPR-ASSOCIATED ENDONUCLEASE CAS1 1"/>
    <property type="match status" value="1"/>
</dbReference>
<name>A0A1C9ZTB5_ENDTX</name>
<comment type="subunit">
    <text evidence="9 10">Homodimer, forms a heterotetramer with a Cas2 homodimer.</text>
</comment>
<evidence type="ECO:0000256" key="4">
    <source>
        <dbReference type="ARBA" id="ARBA00022801"/>
    </source>
</evidence>
<dbReference type="GO" id="GO:0043571">
    <property type="term" value="P:maintenance of CRISPR repeat elements"/>
    <property type="evidence" value="ECO:0007669"/>
    <property type="project" value="UniProtKB-UniRule"/>
</dbReference>
<dbReference type="EMBL" id="LC153633">
    <property type="protein sequence ID" value="BAV59384.1"/>
    <property type="molecule type" value="Genomic_DNA"/>
</dbReference>